<keyword evidence="1" id="KW-0433">Leucine-rich repeat</keyword>
<name>A0A167RFL3_9VIRU</name>
<sequence>MHAKSHRYPDNDDIETDTTYYDEKEKYFDLGYQRLKYIDINIYPEFAYLNKLFLNNNSLKNLPNPKYLPHLKKLICSNNKLDNVPFYPNIVYLDISYNKIRSCQNYNNSKIKYLDCSYNPNFILDFNLPYCQQLYINDNKLVDINLELCPNIEILDCSNNLLTKINGGINLIEISIQDNNINELPIWPKLLRLMANNNKLLYLGTYPELIYLSASFNNLQSINDQPKLKKIIVNNNHITKLGKMPNLKLIDLSHNLIKTFIVPECSKYVSIQFNSLDGNQIENDNIFKKLREFQMDFNIYVKIYNICQKYITSINIQINQDRLIKYFKKLNHVFNDNIINAIFNKLNGIDFPKRNIEIYQVSLDIFKRFFNIKQQKDNDIVKMREFASLQEIITKSYYENMIITMWFNNYC</sequence>
<dbReference type="RefSeq" id="YP_010776376.1">
    <property type="nucleotide sequence ID" value="NC_075034.1"/>
</dbReference>
<dbReference type="SUPFAM" id="SSF52058">
    <property type="entry name" value="L domain-like"/>
    <property type="match status" value="1"/>
</dbReference>
<dbReference type="PANTHER" id="PTHR45617">
    <property type="entry name" value="LEUCINE RICH REPEAT FAMILY PROTEIN"/>
    <property type="match status" value="1"/>
</dbReference>
<dbReference type="EMBL" id="KU877344">
    <property type="protein sequence ID" value="ANB50625.1"/>
    <property type="molecule type" value="Genomic_DNA"/>
</dbReference>
<proteinExistence type="predicted"/>
<dbReference type="Proteomes" id="UP000241365">
    <property type="component" value="Segment"/>
</dbReference>
<keyword evidence="2" id="KW-0677">Repeat</keyword>
<evidence type="ECO:0000256" key="1">
    <source>
        <dbReference type="ARBA" id="ARBA00022614"/>
    </source>
</evidence>
<dbReference type="Gene3D" id="3.80.10.10">
    <property type="entry name" value="Ribonuclease Inhibitor"/>
    <property type="match status" value="2"/>
</dbReference>
<dbReference type="GeneID" id="80512987"/>
<evidence type="ECO:0000313" key="4">
    <source>
        <dbReference type="Proteomes" id="UP000241365"/>
    </source>
</evidence>
<evidence type="ECO:0000256" key="2">
    <source>
        <dbReference type="ARBA" id="ARBA00022737"/>
    </source>
</evidence>
<organism evidence="3 4">
    <name type="scientific">Powai lake megavirus</name>
    <dbReference type="NCBI Taxonomy" id="1842663"/>
    <lineage>
        <taxon>Viruses</taxon>
        <taxon>Varidnaviria</taxon>
        <taxon>Bamfordvirae</taxon>
        <taxon>Nucleocytoviricota</taxon>
        <taxon>Megaviricetes</taxon>
        <taxon>Imitervirales</taxon>
        <taxon>Mimiviridae</taxon>
        <taxon>Megamimivirinae</taxon>
        <taxon>Megavirus</taxon>
        <taxon>Megavirus powaiense</taxon>
    </lineage>
</organism>
<accession>A0A167RFL3</accession>
<reference evidence="3 4" key="1">
    <citation type="journal article" date="2016" name="Genome Announc.">
        <title>Complete Genome Sequence of a New Megavirus Family Member Isolated from an Inland Water Lake for the First Time in India.</title>
        <authorList>
            <person name="Chatterjee A."/>
            <person name="Ali F."/>
            <person name="Bange D."/>
            <person name="Kondabagil K."/>
        </authorList>
    </citation>
    <scope>NUCLEOTIDE SEQUENCE [LARGE SCALE GENOMIC DNA]</scope>
    <source>
        <strain evidence="3">1</strain>
    </source>
</reference>
<protein>
    <submittedName>
        <fullName evidence="3">Putative leucine-rich repeat protein</fullName>
    </submittedName>
</protein>
<dbReference type="InterPro" id="IPR001611">
    <property type="entry name" value="Leu-rich_rpt"/>
</dbReference>
<keyword evidence="4" id="KW-1185">Reference proteome</keyword>
<dbReference type="KEGG" id="vg:80512987"/>
<evidence type="ECO:0000313" key="3">
    <source>
        <dbReference type="EMBL" id="ANB50625.1"/>
    </source>
</evidence>
<dbReference type="InterPro" id="IPR032675">
    <property type="entry name" value="LRR_dom_sf"/>
</dbReference>
<dbReference type="PROSITE" id="PS51450">
    <property type="entry name" value="LRR"/>
    <property type="match status" value="1"/>
</dbReference>